<gene>
    <name evidence="1" type="ORF">ACH5RR_018073</name>
</gene>
<sequence>MGSVNEGNGSTMHNIIKAYHSIFIQHAKADTRRTESIMIVQELGRSNAPISMVNAPLATSSRRAGHLGHGLRLCFHQPFRGFTTEAIHHTLVTNTHGHEDRQRNPRL</sequence>
<organism evidence="1 2">
    <name type="scientific">Cinchona calisaya</name>
    <dbReference type="NCBI Taxonomy" id="153742"/>
    <lineage>
        <taxon>Eukaryota</taxon>
        <taxon>Viridiplantae</taxon>
        <taxon>Streptophyta</taxon>
        <taxon>Embryophyta</taxon>
        <taxon>Tracheophyta</taxon>
        <taxon>Spermatophyta</taxon>
        <taxon>Magnoliopsida</taxon>
        <taxon>eudicotyledons</taxon>
        <taxon>Gunneridae</taxon>
        <taxon>Pentapetalae</taxon>
        <taxon>asterids</taxon>
        <taxon>lamiids</taxon>
        <taxon>Gentianales</taxon>
        <taxon>Rubiaceae</taxon>
        <taxon>Cinchonoideae</taxon>
        <taxon>Cinchoneae</taxon>
        <taxon>Cinchona</taxon>
    </lineage>
</organism>
<name>A0ABD2ZL12_9GENT</name>
<evidence type="ECO:0000313" key="1">
    <source>
        <dbReference type="EMBL" id="KAL3519924.1"/>
    </source>
</evidence>
<dbReference type="Proteomes" id="UP001630127">
    <property type="component" value="Unassembled WGS sequence"/>
</dbReference>
<keyword evidence="2" id="KW-1185">Reference proteome</keyword>
<dbReference type="EMBL" id="JBJUIK010000008">
    <property type="protein sequence ID" value="KAL3519924.1"/>
    <property type="molecule type" value="Genomic_DNA"/>
</dbReference>
<protein>
    <submittedName>
        <fullName evidence="1">Uncharacterized protein</fullName>
    </submittedName>
</protein>
<comment type="caution">
    <text evidence="1">The sequence shown here is derived from an EMBL/GenBank/DDBJ whole genome shotgun (WGS) entry which is preliminary data.</text>
</comment>
<reference evidence="1 2" key="1">
    <citation type="submission" date="2024-11" db="EMBL/GenBank/DDBJ databases">
        <title>A near-complete genome assembly of Cinchona calisaya.</title>
        <authorList>
            <person name="Lian D.C."/>
            <person name="Zhao X.W."/>
            <person name="Wei L."/>
        </authorList>
    </citation>
    <scope>NUCLEOTIDE SEQUENCE [LARGE SCALE GENOMIC DNA]</scope>
    <source>
        <tissue evidence="1">Nenye</tissue>
    </source>
</reference>
<dbReference type="AlphaFoldDB" id="A0ABD2ZL12"/>
<accession>A0ABD2ZL12</accession>
<proteinExistence type="predicted"/>
<evidence type="ECO:0000313" key="2">
    <source>
        <dbReference type="Proteomes" id="UP001630127"/>
    </source>
</evidence>